<keyword evidence="1" id="KW-0732">Signal</keyword>
<keyword evidence="4" id="KW-1185">Reference proteome</keyword>
<dbReference type="AlphaFoldDB" id="M1SDP2"/>
<dbReference type="GO" id="GO:0009289">
    <property type="term" value="C:pilus"/>
    <property type="evidence" value="ECO:0007669"/>
    <property type="project" value="InterPro"/>
</dbReference>
<dbReference type="SUPFAM" id="SSF49401">
    <property type="entry name" value="Bacterial adhesins"/>
    <property type="match status" value="1"/>
</dbReference>
<feature type="chain" id="PRO_5004017583" description="Fimbrial-type adhesion domain-containing protein" evidence="1">
    <location>
        <begin position="24"/>
        <end position="319"/>
    </location>
</feature>
<dbReference type="HOGENOM" id="CLU_871020_0_0_6"/>
<dbReference type="Gene3D" id="2.60.40.1090">
    <property type="entry name" value="Fimbrial-type adhesion domain"/>
    <property type="match status" value="1"/>
</dbReference>
<dbReference type="KEGG" id="mmk:MU9_3485"/>
<evidence type="ECO:0000256" key="1">
    <source>
        <dbReference type="SAM" id="SignalP"/>
    </source>
</evidence>
<feature type="signal peptide" evidence="1">
    <location>
        <begin position="1"/>
        <end position="23"/>
    </location>
</feature>
<evidence type="ECO:0000259" key="2">
    <source>
        <dbReference type="Pfam" id="PF00419"/>
    </source>
</evidence>
<dbReference type="EMBL" id="CP004345">
    <property type="protein sequence ID" value="AGG32529.1"/>
    <property type="molecule type" value="Genomic_DNA"/>
</dbReference>
<dbReference type="Proteomes" id="UP000011834">
    <property type="component" value="Chromosome"/>
</dbReference>
<gene>
    <name evidence="3" type="ORF">MU9_3485</name>
</gene>
<sequence>MNKLMIRVAALFFLLMVSQSVYARGWVGARSPCAKGGHEVSPGSGMGMDCEWRHSAGAYYGVNQRVEIRPNMFTEGDDQAYVPLSGLFELKMYWCPLPENMDTCSRANGTLLLSGGVVKLNSSIPLKKQDIVKRFAGNRSPSAGGYCITLSDVNTGYEYRGNLGYGPDGRGIFCGDVYKLPMEPPKCLLNNGADLDVLLGKLERNNIAVKAGSSVQSVSKDISINCSGSMAYNANMELKYTPLIVGGEEIISTTTKGLGIAVIYSGNVVRPGKSYPLSYQPGIHTLKLGFEAVRDPAVAATDLKTGDFTANAVLVFTEQ</sequence>
<dbReference type="Pfam" id="PF00419">
    <property type="entry name" value="Fimbrial"/>
    <property type="match status" value="1"/>
</dbReference>
<organism evidence="3 4">
    <name type="scientific">Morganella morganii subsp. morganii KT</name>
    <dbReference type="NCBI Taxonomy" id="1124991"/>
    <lineage>
        <taxon>Bacteria</taxon>
        <taxon>Pseudomonadati</taxon>
        <taxon>Pseudomonadota</taxon>
        <taxon>Gammaproteobacteria</taxon>
        <taxon>Enterobacterales</taxon>
        <taxon>Morganellaceae</taxon>
        <taxon>Morganella</taxon>
    </lineage>
</organism>
<feature type="domain" description="Fimbrial-type adhesion" evidence="2">
    <location>
        <begin position="184"/>
        <end position="316"/>
    </location>
</feature>
<proteinExistence type="predicted"/>
<name>M1SDP2_MORMO</name>
<protein>
    <recommendedName>
        <fullName evidence="2">Fimbrial-type adhesion domain-containing protein</fullName>
    </recommendedName>
</protein>
<accession>M1SDP2</accession>
<evidence type="ECO:0000313" key="3">
    <source>
        <dbReference type="EMBL" id="AGG32529.1"/>
    </source>
</evidence>
<dbReference type="eggNOG" id="COG3539">
    <property type="taxonomic scope" value="Bacteria"/>
</dbReference>
<dbReference type="InterPro" id="IPR000259">
    <property type="entry name" value="Adhesion_dom_fimbrial"/>
</dbReference>
<dbReference type="InterPro" id="IPR036937">
    <property type="entry name" value="Adhesion_dom_fimbrial_sf"/>
</dbReference>
<dbReference type="GO" id="GO:0007155">
    <property type="term" value="P:cell adhesion"/>
    <property type="evidence" value="ECO:0007669"/>
    <property type="project" value="InterPro"/>
</dbReference>
<dbReference type="InterPro" id="IPR008966">
    <property type="entry name" value="Adhesion_dom_sf"/>
</dbReference>
<reference evidence="3 4" key="1">
    <citation type="journal article" date="2012" name="BMC Genomics">
        <title>Whole-genome sequencing and identification of Morganella morganii KT pathogenicity-related genes.</title>
        <authorList>
            <person name="Chen Y.T."/>
            <person name="Peng H.L."/>
            <person name="Shia W.C."/>
            <person name="Hsu F.R."/>
            <person name="Ken C.F."/>
            <person name="Tsao Y.M."/>
            <person name="Chen C.H."/>
            <person name="Liu C.E."/>
            <person name="Hsieh M.F."/>
            <person name="Chen H.C."/>
            <person name="Tang C.Y."/>
            <person name="Ku T.H."/>
        </authorList>
    </citation>
    <scope>NUCLEOTIDE SEQUENCE [LARGE SCALE GENOMIC DNA]</scope>
    <source>
        <strain evidence="3 4">KT</strain>
    </source>
</reference>
<evidence type="ECO:0000313" key="4">
    <source>
        <dbReference type="Proteomes" id="UP000011834"/>
    </source>
</evidence>